<keyword evidence="8" id="KW-1133">Transmembrane helix</keyword>
<keyword evidence="5" id="KW-0808">Transferase</keyword>
<evidence type="ECO:0000256" key="4">
    <source>
        <dbReference type="ARBA" id="ARBA00022553"/>
    </source>
</evidence>
<dbReference type="Pfam" id="PF02518">
    <property type="entry name" value="HATPase_c"/>
    <property type="match status" value="1"/>
</dbReference>
<dbReference type="InterPro" id="IPR004358">
    <property type="entry name" value="Sig_transdc_His_kin-like_C"/>
</dbReference>
<dbReference type="CDD" id="cd00082">
    <property type="entry name" value="HisKA"/>
    <property type="match status" value="1"/>
</dbReference>
<proteinExistence type="predicted"/>
<evidence type="ECO:0000313" key="11">
    <source>
        <dbReference type="Proteomes" id="UP001222800"/>
    </source>
</evidence>
<dbReference type="SMART" id="SM00387">
    <property type="entry name" value="HATPase_c"/>
    <property type="match status" value="1"/>
</dbReference>
<dbReference type="CDD" id="cd00075">
    <property type="entry name" value="HATPase"/>
    <property type="match status" value="1"/>
</dbReference>
<dbReference type="SMART" id="SM00388">
    <property type="entry name" value="HisKA"/>
    <property type="match status" value="1"/>
</dbReference>
<dbReference type="PRINTS" id="PR00344">
    <property type="entry name" value="BCTRLSENSOR"/>
</dbReference>
<dbReference type="PANTHER" id="PTHR45453:SF1">
    <property type="entry name" value="PHOSPHATE REGULON SENSOR PROTEIN PHOR"/>
    <property type="match status" value="1"/>
</dbReference>
<dbReference type="InterPro" id="IPR003661">
    <property type="entry name" value="HisK_dim/P_dom"/>
</dbReference>
<evidence type="ECO:0000256" key="5">
    <source>
        <dbReference type="ARBA" id="ARBA00022679"/>
    </source>
</evidence>
<dbReference type="Gene3D" id="1.10.287.130">
    <property type="match status" value="1"/>
</dbReference>
<dbReference type="InterPro" id="IPR050351">
    <property type="entry name" value="BphY/WalK/GraS-like"/>
</dbReference>
<evidence type="ECO:0000256" key="8">
    <source>
        <dbReference type="SAM" id="Phobius"/>
    </source>
</evidence>
<evidence type="ECO:0000313" key="10">
    <source>
        <dbReference type="EMBL" id="WFD10235.1"/>
    </source>
</evidence>
<dbReference type="Proteomes" id="UP001222800">
    <property type="component" value="Chromosome"/>
</dbReference>
<evidence type="ECO:0000256" key="2">
    <source>
        <dbReference type="ARBA" id="ARBA00004370"/>
    </source>
</evidence>
<dbReference type="InterPro" id="IPR036097">
    <property type="entry name" value="HisK_dim/P_sf"/>
</dbReference>
<dbReference type="Gene3D" id="6.10.340.10">
    <property type="match status" value="1"/>
</dbReference>
<keyword evidence="7" id="KW-0902">Two-component regulatory system</keyword>
<gene>
    <name evidence="10" type="ORF">P4S50_18045</name>
</gene>
<dbReference type="SUPFAM" id="SSF55874">
    <property type="entry name" value="ATPase domain of HSP90 chaperone/DNA topoisomerase II/histidine kinase"/>
    <property type="match status" value="1"/>
</dbReference>
<dbReference type="EC" id="2.7.13.3" evidence="3"/>
<dbReference type="SUPFAM" id="SSF47384">
    <property type="entry name" value="Homodimeric domain of signal transducing histidine kinase"/>
    <property type="match status" value="1"/>
</dbReference>
<comment type="catalytic activity">
    <reaction evidence="1">
        <text>ATP + protein L-histidine = ADP + protein N-phospho-L-histidine.</text>
        <dbReference type="EC" id="2.7.13.3"/>
    </reaction>
</comment>
<accession>A0ABY8EBC5</accession>
<evidence type="ECO:0000256" key="1">
    <source>
        <dbReference type="ARBA" id="ARBA00000085"/>
    </source>
</evidence>
<dbReference type="GO" id="GO:0016301">
    <property type="term" value="F:kinase activity"/>
    <property type="evidence" value="ECO:0007669"/>
    <property type="project" value="UniProtKB-KW"/>
</dbReference>
<dbReference type="EMBL" id="CP120733">
    <property type="protein sequence ID" value="WFD10235.1"/>
    <property type="molecule type" value="Genomic_DNA"/>
</dbReference>
<evidence type="ECO:0000259" key="9">
    <source>
        <dbReference type="PROSITE" id="PS50109"/>
    </source>
</evidence>
<evidence type="ECO:0000256" key="7">
    <source>
        <dbReference type="ARBA" id="ARBA00023012"/>
    </source>
</evidence>
<dbReference type="PROSITE" id="PS50109">
    <property type="entry name" value="HIS_KIN"/>
    <property type="match status" value="1"/>
</dbReference>
<dbReference type="RefSeq" id="WP_277732213.1">
    <property type="nucleotide sequence ID" value="NZ_CP120733.1"/>
</dbReference>
<dbReference type="Pfam" id="PF00512">
    <property type="entry name" value="HisKA"/>
    <property type="match status" value="1"/>
</dbReference>
<reference evidence="10 11" key="1">
    <citation type="submission" date="2023-03" db="EMBL/GenBank/DDBJ databases">
        <title>Complete genome sequence of Tepidibacter sp. SWIR-1, isolated from a deep-sea hydrothermal vent.</title>
        <authorList>
            <person name="Li X."/>
        </authorList>
    </citation>
    <scope>NUCLEOTIDE SEQUENCE [LARGE SCALE GENOMIC DNA]</scope>
    <source>
        <strain evidence="10 11">SWIR-1</strain>
    </source>
</reference>
<dbReference type="InterPro" id="IPR036890">
    <property type="entry name" value="HATPase_C_sf"/>
</dbReference>
<keyword evidence="4" id="KW-0597">Phosphoprotein</keyword>
<dbReference type="Gene3D" id="3.30.565.10">
    <property type="entry name" value="Histidine kinase-like ATPase, C-terminal domain"/>
    <property type="match status" value="1"/>
</dbReference>
<feature type="domain" description="Histidine kinase" evidence="9">
    <location>
        <begin position="258"/>
        <end position="471"/>
    </location>
</feature>
<dbReference type="PANTHER" id="PTHR45453">
    <property type="entry name" value="PHOSPHATE REGULON SENSOR PROTEIN PHOR"/>
    <property type="match status" value="1"/>
</dbReference>
<organism evidence="10 11">
    <name type="scientific">Tepidibacter hydrothermalis</name>
    <dbReference type="NCBI Taxonomy" id="3036126"/>
    <lineage>
        <taxon>Bacteria</taxon>
        <taxon>Bacillati</taxon>
        <taxon>Bacillota</taxon>
        <taxon>Clostridia</taxon>
        <taxon>Peptostreptococcales</taxon>
        <taxon>Peptostreptococcaceae</taxon>
        <taxon>Tepidibacter</taxon>
    </lineage>
</organism>
<comment type="subcellular location">
    <subcellularLocation>
        <location evidence="2">Membrane</location>
    </subcellularLocation>
</comment>
<sequence length="471" mass="53960">MKWKLTLSFVSTVISVVIIVMIINIGAIAIVFFSGHNKNNKDKDFLTELRIEDFVRSFKNNILVTEENIYLSDEGKKQLDNNQTWIQILDENGKEIYSYKRPQGNPIKYTPFQLVHGYKYRGGIGSASTVFIGEKTIEGKQYSYIIGFPMRKVEKHILIYNTDEMGAFMKNAVVTVLFIDSIIALFFGYLFSRRLTKPLGNIITGVERLGDGDYDIYYKPKGIYNNIYHNLNNLSDTLKRNEIERKKLDKMREDWIANISHDIKTPLASIKGYAEILSDDEYEFSKEEILSYADVIHKKSNYINELVNDLNLTTKLKNENSIINKKEINLVKLVRESVIDILNDPKYSDSDIDFICGENIILKDIDNILIKRVINNLLYNCLIHNDAKVSIEVKIIKDEKVHIFVKDNGKGIGPEDIKYIFDRYYRGTNTGERHKGSGLGMAIAKEIVKAHGGDIKINSKLGQGTQIEVIL</sequence>
<keyword evidence="8" id="KW-0472">Membrane</keyword>
<keyword evidence="6 10" id="KW-0418">Kinase</keyword>
<dbReference type="InterPro" id="IPR005467">
    <property type="entry name" value="His_kinase_dom"/>
</dbReference>
<keyword evidence="8" id="KW-0812">Transmembrane</keyword>
<keyword evidence="11" id="KW-1185">Reference proteome</keyword>
<dbReference type="InterPro" id="IPR003594">
    <property type="entry name" value="HATPase_dom"/>
</dbReference>
<name>A0ABY8EBC5_9FIRM</name>
<feature type="transmembrane region" description="Helical" evidence="8">
    <location>
        <begin position="6"/>
        <end position="33"/>
    </location>
</feature>
<protein>
    <recommendedName>
        <fullName evidence="3">histidine kinase</fullName>
        <ecNumber evidence="3">2.7.13.3</ecNumber>
    </recommendedName>
</protein>
<feature type="transmembrane region" description="Helical" evidence="8">
    <location>
        <begin position="172"/>
        <end position="191"/>
    </location>
</feature>
<evidence type="ECO:0000256" key="6">
    <source>
        <dbReference type="ARBA" id="ARBA00022777"/>
    </source>
</evidence>
<evidence type="ECO:0000256" key="3">
    <source>
        <dbReference type="ARBA" id="ARBA00012438"/>
    </source>
</evidence>